<evidence type="ECO:0000313" key="4">
    <source>
        <dbReference type="Proteomes" id="UP001056426"/>
    </source>
</evidence>
<name>A0A9J6ZPR6_9BACT</name>
<accession>A0A9J6ZPR6</accession>
<organism evidence="3 4">
    <name type="scientific">Xiashengella succiniciproducens</name>
    <dbReference type="NCBI Taxonomy" id="2949635"/>
    <lineage>
        <taxon>Bacteria</taxon>
        <taxon>Pseudomonadati</taxon>
        <taxon>Bacteroidota</taxon>
        <taxon>Bacteroidia</taxon>
        <taxon>Marinilabiliales</taxon>
        <taxon>Marinilabiliaceae</taxon>
        <taxon>Xiashengella</taxon>
    </lineage>
</organism>
<dbReference type="KEGG" id="alkq:M9189_00770"/>
<dbReference type="RefSeq" id="WP_250724002.1">
    <property type="nucleotide sequence ID" value="NZ_CP098400.1"/>
</dbReference>
<feature type="compositionally biased region" description="Basic and acidic residues" evidence="1">
    <location>
        <begin position="49"/>
        <end position="58"/>
    </location>
</feature>
<dbReference type="Proteomes" id="UP001056426">
    <property type="component" value="Chromosome"/>
</dbReference>
<feature type="compositionally biased region" description="Acidic residues" evidence="1">
    <location>
        <begin position="92"/>
        <end position="117"/>
    </location>
</feature>
<reference evidence="3" key="2">
    <citation type="submission" date="2022-06" db="EMBL/GenBank/DDBJ databases">
        <title>Xiashengella guii gen. nov. sp. nov., a bacterium isolated form anaerobic digestion tank.</title>
        <authorList>
            <person name="Huang H."/>
        </authorList>
    </citation>
    <scope>NUCLEOTIDE SEQUENCE</scope>
    <source>
        <strain evidence="3">Ai-910</strain>
    </source>
</reference>
<feature type="region of interest" description="Disordered" evidence="1">
    <location>
        <begin position="47"/>
        <end position="122"/>
    </location>
</feature>
<evidence type="ECO:0000313" key="3">
    <source>
        <dbReference type="EMBL" id="URW79890.1"/>
    </source>
</evidence>
<keyword evidence="2" id="KW-0732">Signal</keyword>
<evidence type="ECO:0000256" key="2">
    <source>
        <dbReference type="SAM" id="SignalP"/>
    </source>
</evidence>
<feature type="chain" id="PRO_5039934811" description="Lipoprotein" evidence="2">
    <location>
        <begin position="26"/>
        <end position="351"/>
    </location>
</feature>
<dbReference type="AlphaFoldDB" id="A0A9J6ZPR6"/>
<proteinExistence type="predicted"/>
<feature type="compositionally biased region" description="Acidic residues" evidence="1">
    <location>
        <begin position="74"/>
        <end position="85"/>
    </location>
</feature>
<protein>
    <recommendedName>
        <fullName evidence="5">Lipoprotein</fullName>
    </recommendedName>
</protein>
<feature type="signal peptide" evidence="2">
    <location>
        <begin position="1"/>
        <end position="25"/>
    </location>
</feature>
<sequence length="351" mass="39374">MRKGFLVITLSLVLGLIVALSSCSSDDNNPVITTVYGLWKVVEIQTADQKSDSTKEGVGDDENSGEDQNTTGEGTDDENQEGEDNGEGKDEGDTDDGDPDEGDNSDPNDSSDDQEPEYDGKTFVRFKADNTYIVFRAEDTSIIEVISEGSYSFSGSTISFKENNQTAPIVGTAKRENKKLTINFTFSDKPQIWIAELQSSDPFISDVPIEDAWVDFEKTFHKADSIPGSIYNPIQVEGVGIEVSDTLWYAPWTVKPEIAQVYYYFKADSTKSYKLTVDIIEPEYKLPATFMEFVQVWVSGKPYAKDYIAMPDRIYEGEMIFEDISAKSSFIYVMLLSYQDNIRYSLKLEEE</sequence>
<dbReference type="EMBL" id="CP098400">
    <property type="protein sequence ID" value="URW79890.1"/>
    <property type="molecule type" value="Genomic_DNA"/>
</dbReference>
<keyword evidence="4" id="KW-1185">Reference proteome</keyword>
<reference evidence="3" key="1">
    <citation type="submission" date="2022-05" db="EMBL/GenBank/DDBJ databases">
        <authorList>
            <person name="Sun X."/>
        </authorList>
    </citation>
    <scope>NUCLEOTIDE SEQUENCE</scope>
    <source>
        <strain evidence="3">Ai-910</strain>
    </source>
</reference>
<dbReference type="PROSITE" id="PS51257">
    <property type="entry name" value="PROKAR_LIPOPROTEIN"/>
    <property type="match status" value="1"/>
</dbReference>
<evidence type="ECO:0000256" key="1">
    <source>
        <dbReference type="SAM" id="MobiDB-lite"/>
    </source>
</evidence>
<evidence type="ECO:0008006" key="5">
    <source>
        <dbReference type="Google" id="ProtNLM"/>
    </source>
</evidence>
<gene>
    <name evidence="3" type="ORF">M9189_00770</name>
</gene>